<evidence type="ECO:0000256" key="2">
    <source>
        <dbReference type="ARBA" id="ARBA00022679"/>
    </source>
</evidence>
<name>A0A7X3MUZ2_9HYPH</name>
<dbReference type="Proteomes" id="UP000436483">
    <property type="component" value="Unassembled WGS sequence"/>
</dbReference>
<dbReference type="EMBL" id="WURB01000020">
    <property type="protein sequence ID" value="MXQ13748.1"/>
    <property type="molecule type" value="Genomic_DNA"/>
</dbReference>
<dbReference type="InterPro" id="IPR002645">
    <property type="entry name" value="STAS_dom"/>
</dbReference>
<dbReference type="CDD" id="cd06533">
    <property type="entry name" value="Glyco_transf_WecG_TagA"/>
    <property type="match status" value="1"/>
</dbReference>
<dbReference type="InterPro" id="IPR004629">
    <property type="entry name" value="WecG_TagA_CpsF"/>
</dbReference>
<dbReference type="PROSITE" id="PS50801">
    <property type="entry name" value="STAS"/>
    <property type="match status" value="1"/>
</dbReference>
<dbReference type="AlphaFoldDB" id="A0A7X3MUZ2"/>
<feature type="domain" description="STAS" evidence="3">
    <location>
        <begin position="326"/>
        <end position="409"/>
    </location>
</feature>
<keyword evidence="5" id="KW-1185">Reference proteome</keyword>
<keyword evidence="1" id="KW-0328">Glycosyltransferase</keyword>
<dbReference type="Pfam" id="PF13466">
    <property type="entry name" value="STAS_2"/>
    <property type="match status" value="1"/>
</dbReference>
<evidence type="ECO:0000313" key="5">
    <source>
        <dbReference type="Proteomes" id="UP000436483"/>
    </source>
</evidence>
<keyword evidence="2 4" id="KW-0808">Transferase</keyword>
<dbReference type="CDD" id="cd07043">
    <property type="entry name" value="STAS_anti-anti-sigma_factors"/>
    <property type="match status" value="1"/>
</dbReference>
<dbReference type="GO" id="GO:0016758">
    <property type="term" value="F:hexosyltransferase activity"/>
    <property type="evidence" value="ECO:0007669"/>
    <property type="project" value="TreeGrafter"/>
</dbReference>
<dbReference type="SUPFAM" id="SSF52091">
    <property type="entry name" value="SpoIIaa-like"/>
    <property type="match status" value="1"/>
</dbReference>
<dbReference type="InterPro" id="IPR036513">
    <property type="entry name" value="STAS_dom_sf"/>
</dbReference>
<dbReference type="Pfam" id="PF03808">
    <property type="entry name" value="Glyco_tran_WecG"/>
    <property type="match status" value="1"/>
</dbReference>
<protein>
    <submittedName>
        <fullName evidence="4">WecB/TagA/CpsF family glycosyltransferase</fullName>
    </submittedName>
</protein>
<dbReference type="OrthoDB" id="9771846at2"/>
<accession>A0A7X3MUZ2</accession>
<dbReference type="PANTHER" id="PTHR34136:SF1">
    <property type="entry name" value="UDP-N-ACETYL-D-MANNOSAMINURONIC ACID TRANSFERASE"/>
    <property type="match status" value="1"/>
</dbReference>
<comment type="caution">
    <text evidence="4">The sequence shown here is derived from an EMBL/GenBank/DDBJ whole genome shotgun (WGS) entry which is preliminary data.</text>
</comment>
<evidence type="ECO:0000259" key="3">
    <source>
        <dbReference type="PROSITE" id="PS50801"/>
    </source>
</evidence>
<organism evidence="4 5">
    <name type="scientific">Microvirga makkahensis</name>
    <dbReference type="NCBI Taxonomy" id="1128670"/>
    <lineage>
        <taxon>Bacteria</taxon>
        <taxon>Pseudomonadati</taxon>
        <taxon>Pseudomonadota</taxon>
        <taxon>Alphaproteobacteria</taxon>
        <taxon>Hyphomicrobiales</taxon>
        <taxon>Methylobacteriaceae</taxon>
        <taxon>Microvirga</taxon>
    </lineage>
</organism>
<reference evidence="4 5" key="2">
    <citation type="submission" date="2020-01" db="EMBL/GenBank/DDBJ databases">
        <title>Microvirga sp. nov., an arsenate reduction bacterium isolated from Tibet hotspring sediments.</title>
        <authorList>
            <person name="Xian W.-D."/>
            <person name="Li W.-J."/>
        </authorList>
    </citation>
    <scope>NUCLEOTIDE SEQUENCE [LARGE SCALE GENOMIC DNA]</scope>
    <source>
        <strain evidence="4 5">KCTC 23863</strain>
    </source>
</reference>
<proteinExistence type="predicted"/>
<dbReference type="PANTHER" id="PTHR34136">
    <property type="match status" value="1"/>
</dbReference>
<reference evidence="4 5" key="1">
    <citation type="submission" date="2019-12" db="EMBL/GenBank/DDBJ databases">
        <authorList>
            <person name="Yuan C.-G."/>
        </authorList>
    </citation>
    <scope>NUCLEOTIDE SEQUENCE [LARGE SCALE GENOMIC DNA]</scope>
    <source>
        <strain evidence="4 5">KCTC 23863</strain>
    </source>
</reference>
<dbReference type="NCBIfam" id="TIGR00696">
    <property type="entry name" value="wecG_tagA_cpsF"/>
    <property type="match status" value="1"/>
</dbReference>
<dbReference type="InterPro" id="IPR058548">
    <property type="entry name" value="MlaB-like_STAS"/>
</dbReference>
<evidence type="ECO:0000256" key="1">
    <source>
        <dbReference type="ARBA" id="ARBA00022676"/>
    </source>
</evidence>
<gene>
    <name evidence="4" type="ORF">GR328_20260</name>
</gene>
<sequence>MSNAVATSRTLGEATADDTALSWLSNAPAPEIIHDVTLDDGAHCDDLDREVYCLQGFPIDAIGMQEVMPRLLAAMRPHSPYLLSTPNLNFLAASQSDAGFQESLRTSDLCPPDGIALVWIARLLGIPIKERVAGSDIFEAFVTRGKPQRPLRVFLFGGAEGVAARAAEALNRNAAGVICVGWMNPGFGSVEEMSQSYIIDAINASGADFLLVALGAAKGQAWLQRNHHAIRVPVRSHLGATIAFVAGTVKRAPTIVRKLGLEWLWRIKEEPVLWKRYVRDVSVLSGLLITRVLPLTFASLLARARRAVTQRKCRIMVTSTAQEAKVSLLGDVSAGDVPALRAAFRQVVKRTDHLNIDLSGLTDIDARAIGLLMMLRKQMISKCGSFILSDPPASIRLLFRLHGVGDLLKHPTNFESHYSQGGVGLLRSDGPIQVDV</sequence>
<dbReference type="RefSeq" id="WP_160887029.1">
    <property type="nucleotide sequence ID" value="NZ_WURB01000020.1"/>
</dbReference>
<dbReference type="Gene3D" id="3.30.750.24">
    <property type="entry name" value="STAS domain"/>
    <property type="match status" value="1"/>
</dbReference>
<evidence type="ECO:0000313" key="4">
    <source>
        <dbReference type="EMBL" id="MXQ13748.1"/>
    </source>
</evidence>